<gene>
    <name evidence="2" type="ORF">M8C21_028519</name>
</gene>
<organism evidence="2 3">
    <name type="scientific">Ambrosia artemisiifolia</name>
    <name type="common">Common ragweed</name>
    <dbReference type="NCBI Taxonomy" id="4212"/>
    <lineage>
        <taxon>Eukaryota</taxon>
        <taxon>Viridiplantae</taxon>
        <taxon>Streptophyta</taxon>
        <taxon>Embryophyta</taxon>
        <taxon>Tracheophyta</taxon>
        <taxon>Spermatophyta</taxon>
        <taxon>Magnoliopsida</taxon>
        <taxon>eudicotyledons</taxon>
        <taxon>Gunneridae</taxon>
        <taxon>Pentapetalae</taxon>
        <taxon>asterids</taxon>
        <taxon>campanulids</taxon>
        <taxon>Asterales</taxon>
        <taxon>Asteraceae</taxon>
        <taxon>Asteroideae</taxon>
        <taxon>Heliantheae alliance</taxon>
        <taxon>Heliantheae</taxon>
        <taxon>Ambrosia</taxon>
    </lineage>
</organism>
<reference evidence="2" key="1">
    <citation type="submission" date="2022-06" db="EMBL/GenBank/DDBJ databases">
        <title>Uncovering the hologenomic basis of an extraordinary plant invasion.</title>
        <authorList>
            <person name="Bieker V.C."/>
            <person name="Martin M.D."/>
            <person name="Gilbert T."/>
            <person name="Hodgins K."/>
            <person name="Battlay P."/>
            <person name="Petersen B."/>
            <person name="Wilson J."/>
        </authorList>
    </citation>
    <scope>NUCLEOTIDE SEQUENCE</scope>
    <source>
        <strain evidence="2">AA19_3_7</strain>
        <tissue evidence="2">Leaf</tissue>
    </source>
</reference>
<dbReference type="Proteomes" id="UP001206925">
    <property type="component" value="Unassembled WGS sequence"/>
</dbReference>
<keyword evidence="1" id="KW-0812">Transmembrane</keyword>
<evidence type="ECO:0000256" key="1">
    <source>
        <dbReference type="SAM" id="Phobius"/>
    </source>
</evidence>
<name>A0AAD5GM58_AMBAR</name>
<keyword evidence="3" id="KW-1185">Reference proteome</keyword>
<accession>A0AAD5GM58</accession>
<evidence type="ECO:0000313" key="2">
    <source>
        <dbReference type="EMBL" id="KAI7748015.1"/>
    </source>
</evidence>
<sequence length="51" mass="6081">METAGLRASYLVFPLLSFPFSYSILHRCRRLDRRIVVDMHMPMLFMRYGVS</sequence>
<feature type="transmembrane region" description="Helical" evidence="1">
    <location>
        <begin position="6"/>
        <end position="25"/>
    </location>
</feature>
<evidence type="ECO:0000313" key="3">
    <source>
        <dbReference type="Proteomes" id="UP001206925"/>
    </source>
</evidence>
<comment type="caution">
    <text evidence="2">The sequence shown here is derived from an EMBL/GenBank/DDBJ whole genome shotgun (WGS) entry which is preliminary data.</text>
</comment>
<dbReference type="EMBL" id="JAMZMK010006614">
    <property type="protein sequence ID" value="KAI7748015.1"/>
    <property type="molecule type" value="Genomic_DNA"/>
</dbReference>
<proteinExistence type="predicted"/>
<keyword evidence="1" id="KW-0472">Membrane</keyword>
<keyword evidence="1" id="KW-1133">Transmembrane helix</keyword>
<dbReference type="AlphaFoldDB" id="A0AAD5GM58"/>
<protein>
    <submittedName>
        <fullName evidence="2">Uncharacterized protein</fullName>
    </submittedName>
</protein>